<feature type="binding site" evidence="7">
    <location>
        <position position="425"/>
    </location>
    <ligand>
        <name>Mg(2+)</name>
        <dbReference type="ChEBI" id="CHEBI:18420"/>
        <label>2</label>
    </ligand>
</feature>
<evidence type="ECO:0000256" key="4">
    <source>
        <dbReference type="ARBA" id="ARBA00022840"/>
    </source>
</evidence>
<organism evidence="10 11">
    <name type="scientific">Bowdeniella nasicola</name>
    <dbReference type="NCBI Taxonomy" id="208480"/>
    <lineage>
        <taxon>Bacteria</taxon>
        <taxon>Bacillati</taxon>
        <taxon>Actinomycetota</taxon>
        <taxon>Actinomycetes</taxon>
        <taxon>Actinomycetales</taxon>
        <taxon>Actinomycetaceae</taxon>
        <taxon>Bowdeniella</taxon>
    </lineage>
</organism>
<dbReference type="GO" id="GO:0005829">
    <property type="term" value="C:cytosol"/>
    <property type="evidence" value="ECO:0007669"/>
    <property type="project" value="TreeGrafter"/>
</dbReference>
<keyword evidence="4 7" id="KW-0067">ATP-binding</keyword>
<dbReference type="Gene3D" id="2.40.50.140">
    <property type="entry name" value="Nucleic acid-binding proteins"/>
    <property type="match status" value="1"/>
</dbReference>
<dbReference type="PROSITE" id="PS50862">
    <property type="entry name" value="AA_TRNA_LIGASE_II"/>
    <property type="match status" value="1"/>
</dbReference>
<comment type="subunit">
    <text evidence="7">Homodimer.</text>
</comment>
<comment type="catalytic activity">
    <reaction evidence="6 7 8">
        <text>tRNA(Lys) + L-lysine + ATP = L-lysyl-tRNA(Lys) + AMP + diphosphate</text>
        <dbReference type="Rhea" id="RHEA:20792"/>
        <dbReference type="Rhea" id="RHEA-COMP:9696"/>
        <dbReference type="Rhea" id="RHEA-COMP:9697"/>
        <dbReference type="ChEBI" id="CHEBI:30616"/>
        <dbReference type="ChEBI" id="CHEBI:32551"/>
        <dbReference type="ChEBI" id="CHEBI:33019"/>
        <dbReference type="ChEBI" id="CHEBI:78442"/>
        <dbReference type="ChEBI" id="CHEBI:78529"/>
        <dbReference type="ChEBI" id="CHEBI:456215"/>
        <dbReference type="EC" id="6.1.1.6"/>
    </reaction>
</comment>
<name>A0A1H3X9E4_9ACTO</name>
<comment type="cofactor">
    <cofactor evidence="7 8">
        <name>Mg(2+)</name>
        <dbReference type="ChEBI" id="CHEBI:18420"/>
    </cofactor>
    <text evidence="7 8">Binds 3 Mg(2+) ions per subunit.</text>
</comment>
<evidence type="ECO:0000259" key="9">
    <source>
        <dbReference type="PROSITE" id="PS50862"/>
    </source>
</evidence>
<dbReference type="AlphaFoldDB" id="A0A1H3X9E4"/>
<evidence type="ECO:0000256" key="8">
    <source>
        <dbReference type="RuleBase" id="RU000336"/>
    </source>
</evidence>
<dbReference type="Pfam" id="PF01336">
    <property type="entry name" value="tRNA_anti-codon"/>
    <property type="match status" value="1"/>
</dbReference>
<dbReference type="EMBL" id="FNQV01000003">
    <property type="protein sequence ID" value="SDZ95198.1"/>
    <property type="molecule type" value="Genomic_DNA"/>
</dbReference>
<dbReference type="InterPro" id="IPR004365">
    <property type="entry name" value="NA-bd_OB_tRNA"/>
</dbReference>
<dbReference type="GO" id="GO:0000287">
    <property type="term" value="F:magnesium ion binding"/>
    <property type="evidence" value="ECO:0007669"/>
    <property type="project" value="UniProtKB-UniRule"/>
</dbReference>
<dbReference type="Gene3D" id="3.30.930.10">
    <property type="entry name" value="Bira Bifunctional Protein, Domain 2"/>
    <property type="match status" value="1"/>
</dbReference>
<dbReference type="PANTHER" id="PTHR42918">
    <property type="entry name" value="LYSYL-TRNA SYNTHETASE"/>
    <property type="match status" value="1"/>
</dbReference>
<accession>A0A1H3X9E4</accession>
<keyword evidence="7" id="KW-0963">Cytoplasm</keyword>
<dbReference type="OrthoDB" id="9801152at2"/>
<comment type="similarity">
    <text evidence="7">Belongs to the class-II aminoacyl-tRNA synthetase family.</text>
</comment>
<dbReference type="GO" id="GO:0004824">
    <property type="term" value="F:lysine-tRNA ligase activity"/>
    <property type="evidence" value="ECO:0007669"/>
    <property type="project" value="UniProtKB-UniRule"/>
</dbReference>
<evidence type="ECO:0000256" key="1">
    <source>
        <dbReference type="ARBA" id="ARBA00022598"/>
    </source>
</evidence>
<keyword evidence="7 8" id="KW-0460">Magnesium</keyword>
<dbReference type="InterPro" id="IPR002313">
    <property type="entry name" value="Lys-tRNA-ligase_II"/>
</dbReference>
<dbReference type="GO" id="GO:0006430">
    <property type="term" value="P:lysyl-tRNA aminoacylation"/>
    <property type="evidence" value="ECO:0007669"/>
    <property type="project" value="UniProtKB-UniRule"/>
</dbReference>
<keyword evidence="2 7" id="KW-0479">Metal-binding</keyword>
<dbReference type="GO" id="GO:0005524">
    <property type="term" value="F:ATP binding"/>
    <property type="evidence" value="ECO:0007669"/>
    <property type="project" value="UniProtKB-UniRule"/>
</dbReference>
<evidence type="ECO:0000313" key="10">
    <source>
        <dbReference type="EMBL" id="SDZ95198.1"/>
    </source>
</evidence>
<comment type="subcellular location">
    <subcellularLocation>
        <location evidence="7">Cytoplasm</location>
    </subcellularLocation>
</comment>
<dbReference type="InterPro" id="IPR006195">
    <property type="entry name" value="aa-tRNA-synth_II"/>
</dbReference>
<dbReference type="NCBIfam" id="TIGR00499">
    <property type="entry name" value="lysS_bact"/>
    <property type="match status" value="1"/>
</dbReference>
<dbReference type="PRINTS" id="PR00982">
    <property type="entry name" value="TRNASYNTHLYS"/>
</dbReference>
<dbReference type="Proteomes" id="UP000199288">
    <property type="component" value="Unassembled WGS sequence"/>
</dbReference>
<reference evidence="11" key="1">
    <citation type="submission" date="2016-10" db="EMBL/GenBank/DDBJ databases">
        <authorList>
            <person name="Varghese N."/>
            <person name="Submissions S."/>
        </authorList>
    </citation>
    <scope>NUCLEOTIDE SEQUENCE [LARGE SCALE GENOMIC DNA]</scope>
    <source>
        <strain evidence="11">KPR-1</strain>
    </source>
</reference>
<feature type="binding site" evidence="7">
    <location>
        <position position="418"/>
    </location>
    <ligand>
        <name>Mg(2+)</name>
        <dbReference type="ChEBI" id="CHEBI:18420"/>
        <label>1</label>
    </ligand>
</feature>
<keyword evidence="5 7" id="KW-0030">Aminoacyl-tRNA synthetase</keyword>
<proteinExistence type="inferred from homology"/>
<dbReference type="InterPro" id="IPR045864">
    <property type="entry name" value="aa-tRNA-synth_II/BPL/LPL"/>
</dbReference>
<dbReference type="NCBIfam" id="NF001756">
    <property type="entry name" value="PRK00484.1"/>
    <property type="match status" value="1"/>
</dbReference>
<dbReference type="InterPro" id="IPR004364">
    <property type="entry name" value="Aa-tRNA-synt_II"/>
</dbReference>
<dbReference type="RefSeq" id="WP_092561932.1">
    <property type="nucleotide sequence ID" value="NZ_FNQV01000003.1"/>
</dbReference>
<feature type="binding site" evidence="7">
    <location>
        <position position="425"/>
    </location>
    <ligand>
        <name>Mg(2+)</name>
        <dbReference type="ChEBI" id="CHEBI:18420"/>
        <label>1</label>
    </ligand>
</feature>
<dbReference type="SUPFAM" id="SSF50249">
    <property type="entry name" value="Nucleic acid-binding proteins"/>
    <property type="match status" value="1"/>
</dbReference>
<evidence type="ECO:0000256" key="7">
    <source>
        <dbReference type="HAMAP-Rule" id="MF_00252"/>
    </source>
</evidence>
<evidence type="ECO:0000313" key="11">
    <source>
        <dbReference type="Proteomes" id="UP000199288"/>
    </source>
</evidence>
<dbReference type="HAMAP" id="MF_00252">
    <property type="entry name" value="Lys_tRNA_synth_class2"/>
    <property type="match status" value="1"/>
</dbReference>
<dbReference type="GO" id="GO:0000049">
    <property type="term" value="F:tRNA binding"/>
    <property type="evidence" value="ECO:0007669"/>
    <property type="project" value="TreeGrafter"/>
</dbReference>
<keyword evidence="3 7" id="KW-0547">Nucleotide-binding</keyword>
<evidence type="ECO:0000256" key="6">
    <source>
        <dbReference type="ARBA" id="ARBA00048573"/>
    </source>
</evidence>
<dbReference type="InterPro" id="IPR018149">
    <property type="entry name" value="Lys-tRNA-synth_II_C"/>
</dbReference>
<evidence type="ECO:0000256" key="2">
    <source>
        <dbReference type="ARBA" id="ARBA00022723"/>
    </source>
</evidence>
<dbReference type="Pfam" id="PF00152">
    <property type="entry name" value="tRNA-synt_2"/>
    <property type="match status" value="1"/>
</dbReference>
<dbReference type="PANTHER" id="PTHR42918:SF15">
    <property type="entry name" value="LYSINE--TRNA LIGASE, CHLOROPLASTIC_MITOCHONDRIAL"/>
    <property type="match status" value="1"/>
</dbReference>
<gene>
    <name evidence="7" type="primary">lysS</name>
    <name evidence="10" type="ORF">SAMN02910418_00630</name>
</gene>
<dbReference type="EC" id="6.1.1.6" evidence="7"/>
<dbReference type="CDD" id="cd04322">
    <property type="entry name" value="LysRS_N"/>
    <property type="match status" value="1"/>
</dbReference>
<evidence type="ECO:0000256" key="5">
    <source>
        <dbReference type="ARBA" id="ARBA00023146"/>
    </source>
</evidence>
<keyword evidence="7" id="KW-0648">Protein biosynthesis</keyword>
<sequence length="507" mass="56544">MTETSASNVSDQPEQIRVRHEKRERILSQGREAYPVSVPLTTTIKDVREKYGHLQAGEETEDVVGLAGRVIYQRNSGKLCFVTLQDGAGTTIQGMLSAGEIGVDSLTDYKADVDLGDHLFLAGKVISSRRGELSIFAQDWRIASKAIRPLPKTFTTEDGEQVSLSDEERVRRRYVDLITRPAAREMVRTRSAVVKSLRKTFDELSFIEVETPMLQVIHGGAAARPFVTHMNAFDMELYMRIAPELFLKRAVVGGIEKVFEINRNFRNEGADSSHSPEFAMVEAYEAYGDYRTMAELTRNLIQTAAREAIGSEIVTLADGSEYDLSGTWTEIDLYESISGAVGEDITPETPRETLEALAEKHDIGIAPHYTPGKIVEEIWEELVGKNLYAPTFVMNYPVDTSPLVRGHREREGVVEKWDLYVRGFELATAYSELVDPVIQRERFEHQALVAAAGDPEAMVLDEDFLQAMEYGMPPSGGMGMGLDRLLMALTGRGIRETILFPLVKPLS</sequence>
<keyword evidence="11" id="KW-1185">Reference proteome</keyword>
<keyword evidence="1 7" id="KW-0436">Ligase</keyword>
<dbReference type="InterPro" id="IPR044136">
    <property type="entry name" value="Lys-tRNA-ligase_II_N"/>
</dbReference>
<dbReference type="SUPFAM" id="SSF55681">
    <property type="entry name" value="Class II aaRS and biotin synthetases"/>
    <property type="match status" value="1"/>
</dbReference>
<dbReference type="InterPro" id="IPR012340">
    <property type="entry name" value="NA-bd_OB-fold"/>
</dbReference>
<feature type="domain" description="Aminoacyl-transfer RNA synthetases class-II family profile" evidence="9">
    <location>
        <begin position="188"/>
        <end position="505"/>
    </location>
</feature>
<protein>
    <recommendedName>
        <fullName evidence="7">Lysine--tRNA ligase</fullName>
        <ecNumber evidence="7">6.1.1.6</ecNumber>
    </recommendedName>
    <alternativeName>
        <fullName evidence="7">Lysyl-tRNA synthetase</fullName>
        <shortName evidence="7">LysRS</shortName>
    </alternativeName>
</protein>
<evidence type="ECO:0000256" key="3">
    <source>
        <dbReference type="ARBA" id="ARBA00022741"/>
    </source>
</evidence>